<dbReference type="Pfam" id="PF00106">
    <property type="entry name" value="adh_short"/>
    <property type="match status" value="1"/>
</dbReference>
<evidence type="ECO:0000256" key="5">
    <source>
        <dbReference type="ARBA" id="ARBA00023002"/>
    </source>
</evidence>
<dbReference type="PRINTS" id="PR00081">
    <property type="entry name" value="GDHRDH"/>
</dbReference>
<comment type="caution">
    <text evidence="11">The sequence shown here is derived from an EMBL/GenBank/DDBJ whole genome shotgun (WGS) entry which is preliminary data.</text>
</comment>
<name>A0A9P5C1W0_9PLEO</name>
<comment type="similarity">
    <text evidence="2">Belongs to the short-chain dehydrogenases/reductases (SDR) family.</text>
</comment>
<dbReference type="Gene3D" id="3.90.25.10">
    <property type="entry name" value="UDP-galactose 4-epimerase, domain 1"/>
    <property type="match status" value="1"/>
</dbReference>
<comment type="subcellular location">
    <subcellularLocation>
        <location evidence="1">Membrane</location>
        <topology evidence="1">Multi-pass membrane protein</topology>
    </subcellularLocation>
</comment>
<keyword evidence="5" id="KW-0560">Oxidoreductase</keyword>
<dbReference type="InterPro" id="IPR008030">
    <property type="entry name" value="NmrA-like"/>
</dbReference>
<evidence type="ECO:0000256" key="4">
    <source>
        <dbReference type="ARBA" id="ARBA00022989"/>
    </source>
</evidence>
<dbReference type="Pfam" id="PF05368">
    <property type="entry name" value="NmrA"/>
    <property type="match status" value="1"/>
</dbReference>
<feature type="region of interest" description="Disordered" evidence="8">
    <location>
        <begin position="27"/>
        <end position="68"/>
    </location>
</feature>
<dbReference type="InterPro" id="IPR045863">
    <property type="entry name" value="CorA_TM1_TM2"/>
</dbReference>
<reference evidence="11" key="1">
    <citation type="submission" date="2019-04" db="EMBL/GenBank/DDBJ databases">
        <title>Sequencing of skin fungus with MAO and IRED activity.</title>
        <authorList>
            <person name="Marsaioli A.J."/>
            <person name="Bonatto J.M.C."/>
            <person name="Reis Junior O."/>
        </authorList>
    </citation>
    <scope>NUCLEOTIDE SEQUENCE</scope>
    <source>
        <strain evidence="11">28M1</strain>
    </source>
</reference>
<proteinExistence type="inferred from homology"/>
<gene>
    <name evidence="11" type="ORF">E8E12_005212</name>
</gene>
<keyword evidence="3 9" id="KW-0812">Transmembrane</keyword>
<dbReference type="Pfam" id="PF01544">
    <property type="entry name" value="CorA"/>
    <property type="match status" value="1"/>
</dbReference>
<keyword evidence="6 9" id="KW-0472">Membrane</keyword>
<dbReference type="EMBL" id="SWKV01000029">
    <property type="protein sequence ID" value="KAF3039720.1"/>
    <property type="molecule type" value="Genomic_DNA"/>
</dbReference>
<dbReference type="AlphaFoldDB" id="A0A9P5C1W0"/>
<dbReference type="CDD" id="cd05251">
    <property type="entry name" value="NmrA_like_SDR_a"/>
    <property type="match status" value="1"/>
</dbReference>
<feature type="transmembrane region" description="Helical" evidence="9">
    <location>
        <begin position="553"/>
        <end position="574"/>
    </location>
</feature>
<evidence type="ECO:0000256" key="7">
    <source>
        <dbReference type="SAM" id="Coils"/>
    </source>
</evidence>
<accession>A0A9P5C1W0</accession>
<evidence type="ECO:0000259" key="10">
    <source>
        <dbReference type="Pfam" id="PF05368"/>
    </source>
</evidence>
<keyword evidence="4 9" id="KW-1133">Transmembrane helix</keyword>
<dbReference type="Gene3D" id="3.40.50.720">
    <property type="entry name" value="NAD(P)-binding Rossmann-like Domain"/>
    <property type="match status" value="2"/>
</dbReference>
<evidence type="ECO:0000256" key="2">
    <source>
        <dbReference type="ARBA" id="ARBA00006484"/>
    </source>
</evidence>
<dbReference type="GO" id="GO:0016491">
    <property type="term" value="F:oxidoreductase activity"/>
    <property type="evidence" value="ECO:0007669"/>
    <property type="project" value="UniProtKB-KW"/>
</dbReference>
<dbReference type="CDD" id="cd05374">
    <property type="entry name" value="17beta-HSD-like_SDR_c"/>
    <property type="match status" value="1"/>
</dbReference>
<dbReference type="SUPFAM" id="SSF51735">
    <property type="entry name" value="NAD(P)-binding Rossmann-fold domains"/>
    <property type="match status" value="2"/>
</dbReference>
<dbReference type="InterPro" id="IPR051911">
    <property type="entry name" value="SDR_oxidoreductase"/>
</dbReference>
<dbReference type="PRINTS" id="PR00080">
    <property type="entry name" value="SDRFAMILY"/>
</dbReference>
<evidence type="ECO:0000256" key="8">
    <source>
        <dbReference type="SAM" id="MobiDB-lite"/>
    </source>
</evidence>
<dbReference type="PANTHER" id="PTHR43976">
    <property type="entry name" value="SHORT CHAIN DEHYDROGENASE"/>
    <property type="match status" value="1"/>
</dbReference>
<feature type="coiled-coil region" evidence="7">
    <location>
        <begin position="460"/>
        <end position="494"/>
    </location>
</feature>
<evidence type="ECO:0000313" key="12">
    <source>
        <dbReference type="Proteomes" id="UP000758155"/>
    </source>
</evidence>
<protein>
    <recommendedName>
        <fullName evidence="10">NmrA-like domain-containing protein</fullName>
    </recommendedName>
</protein>
<keyword evidence="12" id="KW-1185">Reference proteome</keyword>
<dbReference type="GO" id="GO:0046873">
    <property type="term" value="F:metal ion transmembrane transporter activity"/>
    <property type="evidence" value="ECO:0007669"/>
    <property type="project" value="InterPro"/>
</dbReference>
<dbReference type="OrthoDB" id="426293at2759"/>
<dbReference type="Proteomes" id="UP000758155">
    <property type="component" value="Unassembled WGS sequence"/>
</dbReference>
<dbReference type="InterPro" id="IPR002523">
    <property type="entry name" value="MgTranspt_CorA/ZnTranspt_ZntB"/>
</dbReference>
<dbReference type="InterPro" id="IPR036291">
    <property type="entry name" value="NAD(P)-bd_dom_sf"/>
</dbReference>
<feature type="transmembrane region" description="Helical" evidence="9">
    <location>
        <begin position="523"/>
        <end position="541"/>
    </location>
</feature>
<dbReference type="GO" id="GO:0016020">
    <property type="term" value="C:membrane"/>
    <property type="evidence" value="ECO:0007669"/>
    <property type="project" value="UniProtKB-SubCell"/>
</dbReference>
<sequence>MAARELDELRKQLETLQRSHDTLLKSLTASNGSFGPSDVPRLRRNATQRGDAVFADTSTLSDDSSDDEDDFFVQSELPSQSFDHEHLREHLKTHNWDEHGRDILASLVSDPVKLSKQPHLFHLGPGPADDRSHYSHFQVYDVGPDGVPQLVEVSSADNTMSKATEIWHSLRDIGKSSDKPTSGRITVAREPSPILFGALHLTLHNTFDMDELFRHLVRTEASSAHMFRAFQEDPRHRRTFFFTFEYYTIIGDDCKPMQWQNADRVTSSSDSHIPLSRCGAVVALALFDENPRRVRNRARRSKTNYGFVSDMWSPYQVLQLECFPDWKSTPINGNPYTFENGHRYLNGPEAFLHALLTEYRDARKRYDEIYRQITELVTPPLGFLFDEEARRKRLFEDKNFTWTRRYFYAHQALGNVNDSIKAMIDAFEDTFTDDVWEGESKTLWPLYEESPRNDHWKRRLRILRLQFEREMKELRVLQRENNERRHEIETLQEQLFSGTSIQESRKSVELADVTVHQGYNIKVLTIVNLFFMPLTFVTSIFGMTNMPAEPAPYWPFAITLVAICVPFFSIIGFLSTNYGYHVWATKTRQLWRDEMFAANTKPYHLPADAVWFVTGCSSGIGKTLAQHIASKPSYRLIATARNPSDLSYLPDNNSNILKLTLDVTSSSAVSCAFKTSVEQFGTIDVLINNAGYALSGDTESATEAESHDIMETNFFGTVRTTIAALPHMRDGGRGGLIMNISSVAGVCAFPGHAFYHASKHAVEGWTESVAKEVSQDWGISFCIVEPSAVKTNFEGHSKKNTASHPAYANAEMPARMLQRYVDAGLKQGAGMEPEDVARVLYKIASKGEKTRPSAPTASAALQTKVDIMPKLITVFGATGNQGGSVIKHILADSTLSKTFQIRGITRDTSKPAAQALARQGVELKSADLSDKTSVTEALQGSDTVFLVTNYWESAKYDVEFGQGRNVADASKELGVQHLIFSTLLHVGKVTNGRLSHVPHFEAKADIEEYIKEIGVPASFYLPGYFMSNFKQSVQKGEDGSLSFAFPVSNDAKFPLIDIAEDTGKFVKGILKNRDATLNKHILGAENYYTPEQIRSGLEAATGKRTHFAQITAEQYKGFLPEFIAEEMLENHQFIDEPGYYDGAELKESHDVVQDKLVSWEEFIKKSGAF</sequence>
<evidence type="ECO:0000256" key="3">
    <source>
        <dbReference type="ARBA" id="ARBA00022692"/>
    </source>
</evidence>
<evidence type="ECO:0000256" key="6">
    <source>
        <dbReference type="ARBA" id="ARBA00023136"/>
    </source>
</evidence>
<dbReference type="InterPro" id="IPR002347">
    <property type="entry name" value="SDR_fam"/>
</dbReference>
<dbReference type="PANTHER" id="PTHR43976:SF16">
    <property type="entry name" value="SHORT-CHAIN DEHYDROGENASE_REDUCTASE FAMILY PROTEIN"/>
    <property type="match status" value="1"/>
</dbReference>
<dbReference type="SUPFAM" id="SSF144083">
    <property type="entry name" value="Magnesium transport protein CorA, transmembrane region"/>
    <property type="match status" value="1"/>
</dbReference>
<evidence type="ECO:0000256" key="9">
    <source>
        <dbReference type="SAM" id="Phobius"/>
    </source>
</evidence>
<organism evidence="11 12">
    <name type="scientific">Didymella heteroderae</name>
    <dbReference type="NCBI Taxonomy" id="1769908"/>
    <lineage>
        <taxon>Eukaryota</taxon>
        <taxon>Fungi</taxon>
        <taxon>Dikarya</taxon>
        <taxon>Ascomycota</taxon>
        <taxon>Pezizomycotina</taxon>
        <taxon>Dothideomycetes</taxon>
        <taxon>Pleosporomycetidae</taxon>
        <taxon>Pleosporales</taxon>
        <taxon>Pleosporineae</taxon>
        <taxon>Didymellaceae</taxon>
        <taxon>Didymella</taxon>
    </lineage>
</organism>
<evidence type="ECO:0000313" key="11">
    <source>
        <dbReference type="EMBL" id="KAF3039720.1"/>
    </source>
</evidence>
<keyword evidence="7" id="KW-0175">Coiled coil</keyword>
<evidence type="ECO:0000256" key="1">
    <source>
        <dbReference type="ARBA" id="ARBA00004141"/>
    </source>
</evidence>
<feature type="domain" description="NmrA-like" evidence="10">
    <location>
        <begin position="870"/>
        <end position="1163"/>
    </location>
</feature>
<dbReference type="Gene3D" id="1.20.58.340">
    <property type="entry name" value="Magnesium transport protein CorA, transmembrane region"/>
    <property type="match status" value="1"/>
</dbReference>